<dbReference type="EMBL" id="LAZR01057223">
    <property type="protein sequence ID" value="KKK72512.1"/>
    <property type="molecule type" value="Genomic_DNA"/>
</dbReference>
<evidence type="ECO:0000313" key="1">
    <source>
        <dbReference type="EMBL" id="KKK72512.1"/>
    </source>
</evidence>
<gene>
    <name evidence="1" type="ORF">LCGC14_2903150</name>
</gene>
<sequence>GDDGTEINLATGSETTTWTVNHDAAGFDLIDVGGIQINNPADTFQYIITPAAIVADRILNLPLMTGTDTFTLNDFAATLTNKTLTSPILTTPALGTPASGVLTNCTGLPLAGLVDDAKRQSIIIAASDETTVLSTGTAKTTFRMPYAFTVSEVRASLTTAGTGAALVTVDINDSGTTILSTKLTIDATETTSTTAATAPVISDTALADDAEITIDIDTIDTDNVAKGLKVEIIGFNAT</sequence>
<comment type="caution">
    <text evidence="1">The sequence shown here is derived from an EMBL/GenBank/DDBJ whole genome shotgun (WGS) entry which is preliminary data.</text>
</comment>
<accession>A0A0F8XTT1</accession>
<reference evidence="1" key="1">
    <citation type="journal article" date="2015" name="Nature">
        <title>Complex archaea that bridge the gap between prokaryotes and eukaryotes.</title>
        <authorList>
            <person name="Spang A."/>
            <person name="Saw J.H."/>
            <person name="Jorgensen S.L."/>
            <person name="Zaremba-Niedzwiedzka K."/>
            <person name="Martijn J."/>
            <person name="Lind A.E."/>
            <person name="van Eijk R."/>
            <person name="Schleper C."/>
            <person name="Guy L."/>
            <person name="Ettema T.J."/>
        </authorList>
    </citation>
    <scope>NUCLEOTIDE SEQUENCE</scope>
</reference>
<organism evidence="1">
    <name type="scientific">marine sediment metagenome</name>
    <dbReference type="NCBI Taxonomy" id="412755"/>
    <lineage>
        <taxon>unclassified sequences</taxon>
        <taxon>metagenomes</taxon>
        <taxon>ecological metagenomes</taxon>
    </lineage>
</organism>
<dbReference type="AlphaFoldDB" id="A0A0F8XTT1"/>
<name>A0A0F8XTT1_9ZZZZ</name>
<protein>
    <submittedName>
        <fullName evidence="1">Uncharacterized protein</fullName>
    </submittedName>
</protein>
<proteinExistence type="predicted"/>
<feature type="non-terminal residue" evidence="1">
    <location>
        <position position="1"/>
    </location>
</feature>